<reference evidence="2 3" key="1">
    <citation type="submission" date="2020-04" db="EMBL/GenBank/DDBJ databases">
        <title>Perkinsus olseni comparative genomics.</title>
        <authorList>
            <person name="Bogema D.R."/>
        </authorList>
    </citation>
    <scope>NUCLEOTIDE SEQUENCE [LARGE SCALE GENOMIC DNA]</scope>
    <source>
        <strain evidence="2">ATCC PRA-205</strain>
    </source>
</reference>
<evidence type="ECO:0000256" key="1">
    <source>
        <dbReference type="SAM" id="MobiDB-lite"/>
    </source>
</evidence>
<dbReference type="AlphaFoldDB" id="A0A7J6T7J9"/>
<evidence type="ECO:0000313" key="3">
    <source>
        <dbReference type="Proteomes" id="UP000574390"/>
    </source>
</evidence>
<feature type="non-terminal residue" evidence="2">
    <location>
        <position position="218"/>
    </location>
</feature>
<name>A0A7J6T7J9_PEROL</name>
<organism evidence="2 3">
    <name type="scientific">Perkinsus olseni</name>
    <name type="common">Perkinsus atlanticus</name>
    <dbReference type="NCBI Taxonomy" id="32597"/>
    <lineage>
        <taxon>Eukaryota</taxon>
        <taxon>Sar</taxon>
        <taxon>Alveolata</taxon>
        <taxon>Perkinsozoa</taxon>
        <taxon>Perkinsea</taxon>
        <taxon>Perkinsida</taxon>
        <taxon>Perkinsidae</taxon>
        <taxon>Perkinsus</taxon>
    </lineage>
</organism>
<feature type="region of interest" description="Disordered" evidence="1">
    <location>
        <begin position="1"/>
        <end position="190"/>
    </location>
</feature>
<evidence type="ECO:0000313" key="2">
    <source>
        <dbReference type="EMBL" id="KAF4740961.1"/>
    </source>
</evidence>
<sequence>ASPAPSPHQAGSTPGQPPAPAAGGLRVNAPKKWGPSGFNARKPSVTSEISTVPAASPATSQQPPHATPASSPEPSRTQPSLAQTHPNPDDLRRRAAQEKMAGALFAGIGSNSSSTTTAPPPRQAPTAGPRSMVGKPGYTRPKAGSVASVQSAAPKPQPAEAVDLLDLFGTPTSEESQQQQQATTEGSPVFTSVGPFGVTVRFLVVNLSTTAHRSEILS</sequence>
<feature type="compositionally biased region" description="Low complexity" evidence="1">
    <location>
        <begin position="172"/>
        <end position="187"/>
    </location>
</feature>
<comment type="caution">
    <text evidence="2">The sequence shown here is derived from an EMBL/GenBank/DDBJ whole genome shotgun (WGS) entry which is preliminary data.</text>
</comment>
<protein>
    <submittedName>
        <fullName evidence="2">AP-4 complex subunit epsilon-1</fullName>
    </submittedName>
</protein>
<feature type="compositionally biased region" description="Low complexity" evidence="1">
    <location>
        <begin position="53"/>
        <end position="64"/>
    </location>
</feature>
<feature type="compositionally biased region" description="Basic and acidic residues" evidence="1">
    <location>
        <begin position="87"/>
        <end position="97"/>
    </location>
</feature>
<proteinExistence type="predicted"/>
<gene>
    <name evidence="2" type="primary">AP4E1_5</name>
    <name evidence="2" type="ORF">FOZ62_015345</name>
</gene>
<accession>A0A7J6T7J9</accession>
<dbReference type="Proteomes" id="UP000574390">
    <property type="component" value="Unassembled WGS sequence"/>
</dbReference>
<feature type="compositionally biased region" description="Polar residues" evidence="1">
    <location>
        <begin position="68"/>
        <end position="86"/>
    </location>
</feature>
<dbReference type="EMBL" id="JABANM010009427">
    <property type="protein sequence ID" value="KAF4740961.1"/>
    <property type="molecule type" value="Genomic_DNA"/>
</dbReference>